<sequence>MSTLKSNTNSDAILPIEEVREKRIPSLIKDLSEAKHLSEELADKKQVEHIANQIEKLRKDLSFIKHVYTGLETFGKSTSDLFKVLLQQQNSLHHLLESPATQTRFHESLAKQLQPKLRLFGEIIIKLKLLLPSPHKLLLNKSSSSLLSSIHLGADQLLNQLSDLHSSDVFGQSPAFKDFQDVYNNLNLGVTAKLCLLCFAVFPANEVLKKRRLVHWWVGEGLLYPPVDGEKTVEEIADGILEELTKKRCIEPVKKKQRSDVHSFKMHPLTRSAVIRIAKDVRFLDFDDKGNPTTEFSMSYRACLMSGCPLELVNKPEEEVRKLQTIFNVNESYPNFSKVEWSKLKNVKVLYLGRWHSRSKHHIEVVDNDFLEGLMFMTHLRVLSLRGISGIMELPDSLCKLVCLRILDLGACHNLEVLPHKIGLLKKLTHLDMSECYLLDRMPKGISLLSELEVLKGFIIGDHKNNNLCTLHDLSKWQKLRKLTINTSREDFPNQAELNVLHGFGSLQKITIAWGGVTFLANRQDKRIEQNNVGAQPKAASRMDNPASEKATTGIKNHMHKILAKSLTLKPEATLTAWSHQGFEQLEKLDLQCYPRMTAPSWLAPGMLKRLKKLYIRGGQLQSIGQVQEDDKWTVEILRLKFLSELKIDWNELQVSFPKLTYLEKFRCPKATFFPCNETGVWLKPES</sequence>
<comment type="caution">
    <text evidence="5">The sequence shown here is derived from an EMBL/GenBank/DDBJ whole genome shotgun (WGS) entry which is preliminary data.</text>
</comment>
<evidence type="ECO:0008006" key="7">
    <source>
        <dbReference type="Google" id="ProtNLM"/>
    </source>
</evidence>
<dbReference type="AlphaFoldDB" id="A0AAW1WC65"/>
<keyword evidence="1" id="KW-0677">Repeat</keyword>
<dbReference type="Pfam" id="PF23559">
    <property type="entry name" value="WHD_DRP"/>
    <property type="match status" value="1"/>
</dbReference>
<dbReference type="InterPro" id="IPR058922">
    <property type="entry name" value="WHD_DRP"/>
</dbReference>
<dbReference type="Proteomes" id="UP001457282">
    <property type="component" value="Unassembled WGS sequence"/>
</dbReference>
<protein>
    <recommendedName>
        <fullName evidence="7">Disease resistance RPP13-like protein 4</fullName>
    </recommendedName>
</protein>
<evidence type="ECO:0000256" key="2">
    <source>
        <dbReference type="SAM" id="MobiDB-lite"/>
    </source>
</evidence>
<feature type="region of interest" description="Disordered" evidence="2">
    <location>
        <begin position="532"/>
        <end position="552"/>
    </location>
</feature>
<dbReference type="InterPro" id="IPR032675">
    <property type="entry name" value="LRR_dom_sf"/>
</dbReference>
<evidence type="ECO:0000256" key="1">
    <source>
        <dbReference type="ARBA" id="ARBA00022737"/>
    </source>
</evidence>
<dbReference type="EMBL" id="JBEDUW010000006">
    <property type="protein sequence ID" value="KAK9921663.1"/>
    <property type="molecule type" value="Genomic_DNA"/>
</dbReference>
<dbReference type="Pfam" id="PF23598">
    <property type="entry name" value="LRR_14"/>
    <property type="match status" value="1"/>
</dbReference>
<dbReference type="PANTHER" id="PTHR47186">
    <property type="entry name" value="LEUCINE-RICH REPEAT-CONTAINING PROTEIN 57"/>
    <property type="match status" value="1"/>
</dbReference>
<feature type="domain" description="Disease resistance R13L4/SHOC-2-like LRR" evidence="4">
    <location>
        <begin position="340"/>
        <end position="512"/>
    </location>
</feature>
<dbReference type="Gene3D" id="3.80.10.10">
    <property type="entry name" value="Ribonuclease Inhibitor"/>
    <property type="match status" value="1"/>
</dbReference>
<evidence type="ECO:0000313" key="5">
    <source>
        <dbReference type="EMBL" id="KAK9921663.1"/>
    </source>
</evidence>
<evidence type="ECO:0000259" key="3">
    <source>
        <dbReference type="Pfam" id="PF23559"/>
    </source>
</evidence>
<evidence type="ECO:0000259" key="4">
    <source>
        <dbReference type="Pfam" id="PF23598"/>
    </source>
</evidence>
<feature type="domain" description="Disease resistance protein winged helix" evidence="3">
    <location>
        <begin position="201"/>
        <end position="269"/>
    </location>
</feature>
<reference evidence="5 6" key="1">
    <citation type="journal article" date="2023" name="G3 (Bethesda)">
        <title>A chromosome-length genome assembly and annotation of blackberry (Rubus argutus, cv. 'Hillquist').</title>
        <authorList>
            <person name="Bruna T."/>
            <person name="Aryal R."/>
            <person name="Dudchenko O."/>
            <person name="Sargent D.J."/>
            <person name="Mead D."/>
            <person name="Buti M."/>
            <person name="Cavallini A."/>
            <person name="Hytonen T."/>
            <person name="Andres J."/>
            <person name="Pham M."/>
            <person name="Weisz D."/>
            <person name="Mascagni F."/>
            <person name="Usai G."/>
            <person name="Natali L."/>
            <person name="Bassil N."/>
            <person name="Fernandez G.E."/>
            <person name="Lomsadze A."/>
            <person name="Armour M."/>
            <person name="Olukolu B."/>
            <person name="Poorten T."/>
            <person name="Britton C."/>
            <person name="Davik J."/>
            <person name="Ashrafi H."/>
            <person name="Aiden E.L."/>
            <person name="Borodovsky M."/>
            <person name="Worthington M."/>
        </authorList>
    </citation>
    <scope>NUCLEOTIDE SEQUENCE [LARGE SCALE GENOMIC DNA]</scope>
    <source>
        <strain evidence="5">PI 553951</strain>
    </source>
</reference>
<proteinExistence type="predicted"/>
<keyword evidence="6" id="KW-1185">Reference proteome</keyword>
<dbReference type="PANTHER" id="PTHR47186:SF54">
    <property type="entry name" value="DISEASE RESISTANCE RPP13-LIKE PROTEIN 4"/>
    <property type="match status" value="1"/>
</dbReference>
<organism evidence="5 6">
    <name type="scientific">Rubus argutus</name>
    <name type="common">Southern blackberry</name>
    <dbReference type="NCBI Taxonomy" id="59490"/>
    <lineage>
        <taxon>Eukaryota</taxon>
        <taxon>Viridiplantae</taxon>
        <taxon>Streptophyta</taxon>
        <taxon>Embryophyta</taxon>
        <taxon>Tracheophyta</taxon>
        <taxon>Spermatophyta</taxon>
        <taxon>Magnoliopsida</taxon>
        <taxon>eudicotyledons</taxon>
        <taxon>Gunneridae</taxon>
        <taxon>Pentapetalae</taxon>
        <taxon>rosids</taxon>
        <taxon>fabids</taxon>
        <taxon>Rosales</taxon>
        <taxon>Rosaceae</taxon>
        <taxon>Rosoideae</taxon>
        <taxon>Rosoideae incertae sedis</taxon>
        <taxon>Rubus</taxon>
    </lineage>
</organism>
<name>A0AAW1WC65_RUBAR</name>
<dbReference type="SUPFAM" id="SSF52058">
    <property type="entry name" value="L domain-like"/>
    <property type="match status" value="1"/>
</dbReference>
<evidence type="ECO:0000313" key="6">
    <source>
        <dbReference type="Proteomes" id="UP001457282"/>
    </source>
</evidence>
<accession>A0AAW1WC65</accession>
<dbReference type="InterPro" id="IPR055414">
    <property type="entry name" value="LRR_R13L4/SHOC2-like"/>
</dbReference>
<gene>
    <name evidence="5" type="ORF">M0R45_030165</name>
</gene>